<gene>
    <name evidence="14" type="ORF">SSA02_24770</name>
</gene>
<name>A0A511BUZ8_9PROT</name>
<dbReference type="SMART" id="SM00477">
    <property type="entry name" value="NUC"/>
    <property type="match status" value="1"/>
</dbReference>
<protein>
    <recommendedName>
        <fullName evidence="10">Endonuclease</fullName>
        <ecNumber evidence="10">3.1.30.-</ecNumber>
    </recommendedName>
</protein>
<evidence type="ECO:0000256" key="9">
    <source>
        <dbReference type="PIRSR" id="PIRSR640255-2"/>
    </source>
</evidence>
<reference evidence="14 15" key="1">
    <citation type="submission" date="2019-07" db="EMBL/GenBank/DDBJ databases">
        <title>Whole genome shotgun sequence of Swaminathania salitolerans NBRC 104436.</title>
        <authorList>
            <person name="Hosoyama A."/>
            <person name="Uohara A."/>
            <person name="Ohji S."/>
            <person name="Ichikawa N."/>
        </authorList>
    </citation>
    <scope>NUCLEOTIDE SEQUENCE [LARGE SCALE GENOMIC DNA]</scope>
    <source>
        <strain evidence="14 15">NBRC 104436</strain>
    </source>
</reference>
<dbReference type="GO" id="GO:0046872">
    <property type="term" value="F:metal ion binding"/>
    <property type="evidence" value="ECO:0007669"/>
    <property type="project" value="UniProtKB-KW"/>
</dbReference>
<dbReference type="PANTHER" id="PTHR13966">
    <property type="entry name" value="ENDONUCLEASE RELATED"/>
    <property type="match status" value="1"/>
</dbReference>
<keyword evidence="11" id="KW-0732">Signal</keyword>
<dbReference type="InterPro" id="IPR044929">
    <property type="entry name" value="DNA/RNA_non-sp_Endonuclease_sf"/>
</dbReference>
<evidence type="ECO:0000256" key="10">
    <source>
        <dbReference type="RuleBase" id="RU366055"/>
    </source>
</evidence>
<evidence type="ECO:0000259" key="13">
    <source>
        <dbReference type="SMART" id="SM00892"/>
    </source>
</evidence>
<keyword evidence="7" id="KW-0460">Magnesium</keyword>
<feature type="active site" description="Proton acceptor" evidence="8">
    <location>
        <position position="128"/>
    </location>
</feature>
<evidence type="ECO:0000313" key="15">
    <source>
        <dbReference type="Proteomes" id="UP000321405"/>
    </source>
</evidence>
<proteinExistence type="inferred from homology"/>
<dbReference type="GO" id="GO:0004519">
    <property type="term" value="F:endonuclease activity"/>
    <property type="evidence" value="ECO:0007669"/>
    <property type="project" value="UniProtKB-UniRule"/>
</dbReference>
<dbReference type="CDD" id="cd00091">
    <property type="entry name" value="NUC"/>
    <property type="match status" value="1"/>
</dbReference>
<keyword evidence="15" id="KW-1185">Reference proteome</keyword>
<sequence length="298" mass="32668">MSLRLPSVRSFITSILVGPALVASLTLGSAGTAWAADCASRFLDGTQPRVSLPAPQGRYVLLCNLDFAVLVSGTTHEPVWVAEHLTRQDVRAARHQVRQGVFHEETRQPPGDRAHLEDYRRSGFDRGHMMPSGDAPTEVSQQQTFSLSNMVPQTPDLNRGLWAGVEKQVRDLAKSEGEIYVVTGPAYRTAHAATIGPDALPVPTSTWKAVYLPARRQAGVYVCKNLTEPRCTQVPVAALIRVTGVDPFPTLPDRIKAGMAQLPEPKAEPYHVSPRLQRLTRRILSRFLKELLSSGSPL</sequence>
<keyword evidence="5 10" id="KW-0255">Endonuclease</keyword>
<dbReference type="InterPro" id="IPR018524">
    <property type="entry name" value="DNA/RNA_endonuclease_AS"/>
</dbReference>
<dbReference type="Proteomes" id="UP000321405">
    <property type="component" value="Unassembled WGS sequence"/>
</dbReference>
<evidence type="ECO:0000313" key="14">
    <source>
        <dbReference type="EMBL" id="GEL03314.1"/>
    </source>
</evidence>
<evidence type="ECO:0000256" key="6">
    <source>
        <dbReference type="ARBA" id="ARBA00022801"/>
    </source>
</evidence>
<dbReference type="InterPro" id="IPR040255">
    <property type="entry name" value="Non-specific_endonuclease"/>
</dbReference>
<dbReference type="PROSITE" id="PS01070">
    <property type="entry name" value="NUCLEASE_NON_SPEC"/>
    <property type="match status" value="1"/>
</dbReference>
<dbReference type="EMBL" id="BJVC01000007">
    <property type="protein sequence ID" value="GEL03314.1"/>
    <property type="molecule type" value="Genomic_DNA"/>
</dbReference>
<keyword evidence="6 10" id="KW-0378">Hydrolase</keyword>
<evidence type="ECO:0000259" key="12">
    <source>
        <dbReference type="SMART" id="SM00477"/>
    </source>
</evidence>
<evidence type="ECO:0000256" key="4">
    <source>
        <dbReference type="ARBA" id="ARBA00022723"/>
    </source>
</evidence>
<feature type="domain" description="DNA/RNA non-specific endonuclease/pyrophosphatase/phosphodiesterase" evidence="13">
    <location>
        <begin position="63"/>
        <end position="254"/>
    </location>
</feature>
<feature type="binding site" evidence="9">
    <location>
        <position position="158"/>
    </location>
    <ligand>
        <name>Mg(2+)</name>
        <dbReference type="ChEBI" id="CHEBI:18420"/>
        <note>catalytic</note>
    </ligand>
</feature>
<dbReference type="PANTHER" id="PTHR13966:SF5">
    <property type="entry name" value="ENDONUCLEASE G, MITOCHONDRIAL"/>
    <property type="match status" value="1"/>
</dbReference>
<dbReference type="GO" id="GO:0003676">
    <property type="term" value="F:nucleic acid binding"/>
    <property type="evidence" value="ECO:0007669"/>
    <property type="project" value="InterPro"/>
</dbReference>
<dbReference type="InterPro" id="IPR044925">
    <property type="entry name" value="His-Me_finger_sf"/>
</dbReference>
<organism evidence="14 15">
    <name type="scientific">Swaminathania salitolerans</name>
    <dbReference type="NCBI Taxonomy" id="182838"/>
    <lineage>
        <taxon>Bacteria</taxon>
        <taxon>Pseudomonadati</taxon>
        <taxon>Pseudomonadota</taxon>
        <taxon>Alphaproteobacteria</taxon>
        <taxon>Acetobacterales</taxon>
        <taxon>Acetobacteraceae</taxon>
        <taxon>Swaminathania</taxon>
    </lineage>
</organism>
<dbReference type="OrthoDB" id="9811262at2"/>
<dbReference type="RefSeq" id="WP_147094377.1">
    <property type="nucleotide sequence ID" value="NZ_BJVC01000007.1"/>
</dbReference>
<dbReference type="Gene3D" id="3.40.570.10">
    <property type="entry name" value="Extracellular Endonuclease, subunit A"/>
    <property type="match status" value="1"/>
</dbReference>
<dbReference type="SUPFAM" id="SSF54060">
    <property type="entry name" value="His-Me finger endonucleases"/>
    <property type="match status" value="1"/>
</dbReference>
<comment type="caution">
    <text evidence="14">The sequence shown here is derived from an EMBL/GenBank/DDBJ whole genome shotgun (WGS) entry which is preliminary data.</text>
</comment>
<feature type="chain" id="PRO_5021827615" description="Endonuclease" evidence="11">
    <location>
        <begin position="36"/>
        <end position="298"/>
    </location>
</feature>
<dbReference type="SMART" id="SM00892">
    <property type="entry name" value="Endonuclease_NS"/>
    <property type="match status" value="1"/>
</dbReference>
<keyword evidence="4 9" id="KW-0479">Metal-binding</keyword>
<feature type="domain" description="ENPP1-3/EXOG-like endonuclease/phosphodiesterase" evidence="12">
    <location>
        <begin position="64"/>
        <end position="254"/>
    </location>
</feature>
<dbReference type="AlphaFoldDB" id="A0A511BUZ8"/>
<comment type="cofactor">
    <cofactor evidence="1 10">
        <name>Mg(2+)</name>
        <dbReference type="ChEBI" id="CHEBI:18420"/>
    </cofactor>
</comment>
<dbReference type="InterPro" id="IPR001604">
    <property type="entry name" value="Endo_G_ENPP1-like_dom"/>
</dbReference>
<evidence type="ECO:0000256" key="5">
    <source>
        <dbReference type="ARBA" id="ARBA00022759"/>
    </source>
</evidence>
<evidence type="ECO:0000256" key="2">
    <source>
        <dbReference type="ARBA" id="ARBA00010052"/>
    </source>
</evidence>
<evidence type="ECO:0000256" key="3">
    <source>
        <dbReference type="ARBA" id="ARBA00022722"/>
    </source>
</evidence>
<evidence type="ECO:0000256" key="11">
    <source>
        <dbReference type="SAM" id="SignalP"/>
    </source>
</evidence>
<evidence type="ECO:0000256" key="8">
    <source>
        <dbReference type="PIRSR" id="PIRSR640255-1"/>
    </source>
</evidence>
<feature type="signal peptide" evidence="11">
    <location>
        <begin position="1"/>
        <end position="35"/>
    </location>
</feature>
<evidence type="ECO:0000256" key="1">
    <source>
        <dbReference type="ARBA" id="ARBA00001946"/>
    </source>
</evidence>
<accession>A0A511BUZ8</accession>
<evidence type="ECO:0000256" key="7">
    <source>
        <dbReference type="ARBA" id="ARBA00022842"/>
    </source>
</evidence>
<comment type="similarity">
    <text evidence="2 10">Belongs to the DNA/RNA non-specific endonuclease family.</text>
</comment>
<keyword evidence="3 10" id="KW-0540">Nuclease</keyword>
<dbReference type="GO" id="GO:0016787">
    <property type="term" value="F:hydrolase activity"/>
    <property type="evidence" value="ECO:0007669"/>
    <property type="project" value="UniProtKB-KW"/>
</dbReference>
<dbReference type="EC" id="3.1.30.-" evidence="10"/>
<dbReference type="Pfam" id="PF01223">
    <property type="entry name" value="Endonuclease_NS"/>
    <property type="match status" value="1"/>
</dbReference>
<dbReference type="InterPro" id="IPR020821">
    <property type="entry name" value="ENPP1-3/EXOG-like_nuc-like"/>
</dbReference>